<dbReference type="Pfam" id="PF13672">
    <property type="entry name" value="PP2C_2"/>
    <property type="match status" value="1"/>
</dbReference>
<dbReference type="FunFam" id="3.60.40.10:FF:000146">
    <property type="entry name" value="Protein phosphatase 2C"/>
    <property type="match status" value="1"/>
</dbReference>
<dbReference type="AlphaFoldDB" id="Q55726"/>
<feature type="compositionally biased region" description="Acidic residues" evidence="2">
    <location>
        <begin position="540"/>
        <end position="555"/>
    </location>
</feature>
<feature type="compositionally biased region" description="Pro residues" evidence="2">
    <location>
        <begin position="602"/>
        <end position="616"/>
    </location>
</feature>
<protein>
    <submittedName>
        <fullName evidence="5">Sll0602 protein</fullName>
    </submittedName>
</protein>
<dbReference type="PIR" id="S76521">
    <property type="entry name" value="S76521"/>
</dbReference>
<dbReference type="SUPFAM" id="SSF81606">
    <property type="entry name" value="PP2C-like"/>
    <property type="match status" value="1"/>
</dbReference>
<feature type="region of interest" description="Disordered" evidence="2">
    <location>
        <begin position="570"/>
        <end position="616"/>
    </location>
</feature>
<evidence type="ECO:0000259" key="4">
    <source>
        <dbReference type="PROSITE" id="PS51746"/>
    </source>
</evidence>
<evidence type="ECO:0000256" key="2">
    <source>
        <dbReference type="SAM" id="MobiDB-lite"/>
    </source>
</evidence>
<feature type="domain" description="PPM-type phosphatase" evidence="4">
    <location>
        <begin position="258"/>
        <end position="520"/>
    </location>
</feature>
<dbReference type="SMART" id="SM00332">
    <property type="entry name" value="PP2Cc"/>
    <property type="match status" value="1"/>
</dbReference>
<evidence type="ECO:0000256" key="3">
    <source>
        <dbReference type="SAM" id="Phobius"/>
    </source>
</evidence>
<evidence type="ECO:0000313" key="6">
    <source>
        <dbReference type="Proteomes" id="UP000001425"/>
    </source>
</evidence>
<feature type="coiled-coil region" evidence="1">
    <location>
        <begin position="341"/>
        <end position="368"/>
    </location>
</feature>
<dbReference type="InterPro" id="IPR001932">
    <property type="entry name" value="PPM-type_phosphatase-like_dom"/>
</dbReference>
<feature type="region of interest" description="Disordered" evidence="2">
    <location>
        <begin position="527"/>
        <end position="555"/>
    </location>
</feature>
<dbReference type="Gene3D" id="3.60.40.10">
    <property type="entry name" value="PPM-type phosphatase domain"/>
    <property type="match status" value="1"/>
</dbReference>
<name>Q55726_SYNY3</name>
<evidence type="ECO:0000313" key="5">
    <source>
        <dbReference type="EMBL" id="BAA10367.1"/>
    </source>
</evidence>
<keyword evidence="1" id="KW-0175">Coiled coil</keyword>
<dbReference type="SMART" id="SM00331">
    <property type="entry name" value="PP2C_SIG"/>
    <property type="match status" value="1"/>
</dbReference>
<dbReference type="PhylomeDB" id="Q55726"/>
<gene>
    <name evidence="5" type="ordered locus">sll0602</name>
</gene>
<keyword evidence="6" id="KW-1185">Reference proteome</keyword>
<dbReference type="IntAct" id="Q55726">
    <property type="interactions" value="2"/>
</dbReference>
<keyword evidence="3" id="KW-1133">Transmembrane helix</keyword>
<keyword evidence="3" id="KW-0812">Transmembrane</keyword>
<feature type="transmembrane region" description="Helical" evidence="3">
    <location>
        <begin position="649"/>
        <end position="669"/>
    </location>
</feature>
<reference evidence="5 6" key="2">
    <citation type="journal article" date="1996" name="DNA Res.">
        <title>Sequence analysis of the genome of the unicellular cyanobacterium Synechocystis sp. strain PCC6803. II. Sequence determination of the entire genome and assignment of potential protein-coding regions.</title>
        <authorList>
            <person name="Kaneko T."/>
            <person name="Sato S."/>
            <person name="Kotani H."/>
            <person name="Tanaka A."/>
            <person name="Asamizu E."/>
            <person name="Nakamura Y."/>
            <person name="Miyajima N."/>
            <person name="Hirosawa M."/>
            <person name="Sugiura M."/>
            <person name="Sasamoto S."/>
            <person name="Kimura T."/>
            <person name="Hosouchi T."/>
            <person name="Matsuno A."/>
            <person name="Muraki A."/>
            <person name="Nakazaki N."/>
            <person name="Naruo K."/>
            <person name="Okumura S."/>
            <person name="Shimpo S."/>
            <person name="Takeuchi C."/>
            <person name="Wada T."/>
            <person name="Watanabe A."/>
            <person name="Yamada M."/>
            <person name="Yasuda M."/>
            <person name="Tabata S."/>
        </authorList>
    </citation>
    <scope>NUCLEOTIDE SEQUENCE [LARGE SCALE GENOMIC DNA]</scope>
    <source>
        <strain evidence="6">ATCC 27184 / PCC 6803 / Kazusa</strain>
    </source>
</reference>
<dbReference type="EnsemblBacteria" id="BAA10367">
    <property type="protein sequence ID" value="BAA10367"/>
    <property type="gene ID" value="BAA10367"/>
</dbReference>
<dbReference type="InParanoid" id="Q55726"/>
<proteinExistence type="predicted"/>
<sequence>MPTVHCSNCDCQAPNDLGDRLCKTCRTPLLKRYLWSVGDWIKAYQPGELLLERYLLVRPQVLLDTTPALGVEGPEEIPNYILPYQKLLPFRLNVPEVYDYFPSWDEEKDLSVWLLDYGPVALDQAGEPVHEQLLPSLGEMWEHACPLQQLTWLWQMIRLWQPLQRQGVVSSLLEFDWLRVQGPQVLLQQLKLDEHQFYEMKYLAGVWEPLLTNAHPAIADFCQTLWKKLKQGKIPHADHLLRVLDTGIQSLAEQYDFSYTVFALTDGGPSRDHNEDACFPVSETPIEGQQLANTMTLICDGVGGQEGGEIASQWVIEHLPVRVISKIQKQMNEPEQIRTFIQHLKEDIQEVNEQLNRRNDREERTERERMGTTLVMALADFQQFFLANVGDSRCYWLTADSCKQVTVDDDVASREVRLGLMLYRHAVELPRSGALTQAVGLGPSAQLHPIIQRLIVPTDCLFLLCSDGFCDYNRVEQYWQDDFLPVLQGDRPVAEAVPRLIELANQVNGHDNVSVALIHCQISPSVPTPTQAEKAAAEAEINDPEGDSPEEDFTGDTELGLKAIAYPDFSQRPVSKPKETEPEHPIPQQDPKESLASRPFDTQPPLPPEEIPLNPPLDPPTVMAEQLNKTHRSRSLAAKFLTLSKTSQLLIAGGMVIIIATLTVAMLNLSQGNGEQNQPSSSLIDLSVGHG</sequence>
<dbReference type="Proteomes" id="UP000001425">
    <property type="component" value="Chromosome"/>
</dbReference>
<dbReference type="KEGG" id="syn:sll0602"/>
<dbReference type="PaxDb" id="1148-1001636"/>
<evidence type="ECO:0000256" key="1">
    <source>
        <dbReference type="SAM" id="Coils"/>
    </source>
</evidence>
<keyword evidence="3" id="KW-0472">Membrane</keyword>
<dbReference type="EMBL" id="BA000022">
    <property type="protein sequence ID" value="BAA10367.1"/>
    <property type="molecule type" value="Genomic_DNA"/>
</dbReference>
<dbReference type="STRING" id="1148.gene:10499868"/>
<dbReference type="eggNOG" id="COG0631">
    <property type="taxonomic scope" value="Bacteria"/>
</dbReference>
<dbReference type="PROSITE" id="PS51746">
    <property type="entry name" value="PPM_2"/>
    <property type="match status" value="1"/>
</dbReference>
<dbReference type="CDD" id="cd00143">
    <property type="entry name" value="PP2Cc"/>
    <property type="match status" value="1"/>
</dbReference>
<feature type="region of interest" description="Disordered" evidence="2">
    <location>
        <begin position="671"/>
        <end position="691"/>
    </location>
</feature>
<accession>Q55726</accession>
<feature type="compositionally biased region" description="Basic and acidic residues" evidence="2">
    <location>
        <begin position="576"/>
        <end position="595"/>
    </location>
</feature>
<organism evidence="5 6">
    <name type="scientific">Synechocystis sp. (strain ATCC 27184 / PCC 6803 / Kazusa)</name>
    <dbReference type="NCBI Taxonomy" id="1111708"/>
    <lineage>
        <taxon>Bacteria</taxon>
        <taxon>Bacillati</taxon>
        <taxon>Cyanobacteriota</taxon>
        <taxon>Cyanophyceae</taxon>
        <taxon>Synechococcales</taxon>
        <taxon>Merismopediaceae</taxon>
        <taxon>Synechocystis</taxon>
    </lineage>
</organism>
<dbReference type="InterPro" id="IPR036457">
    <property type="entry name" value="PPM-type-like_dom_sf"/>
</dbReference>
<feature type="compositionally biased region" description="Polar residues" evidence="2">
    <location>
        <begin position="671"/>
        <end position="684"/>
    </location>
</feature>
<reference evidence="5 6" key="1">
    <citation type="journal article" date="1995" name="DNA Res.">
        <title>Sequence analysis of the genome of the unicellular cyanobacterium Synechocystis sp. strain PCC6803. I. Sequence features in the 1 Mb region from map positions 64% to 92% of the genome.</title>
        <authorList>
            <person name="Kaneko T."/>
            <person name="Tanaka A."/>
            <person name="Sato S."/>
            <person name="Kotani H."/>
            <person name="Sazuka T."/>
            <person name="Miyajima N."/>
            <person name="Sugiura M."/>
            <person name="Tabata S."/>
        </authorList>
    </citation>
    <scope>NUCLEOTIDE SEQUENCE [LARGE SCALE GENOMIC DNA]</scope>
    <source>
        <strain evidence="6">ATCC 27184 / PCC 6803 / Kazusa</strain>
    </source>
</reference>